<accession>A0ABD3PI75</accession>
<feature type="compositionally biased region" description="Polar residues" evidence="1">
    <location>
        <begin position="196"/>
        <end position="213"/>
    </location>
</feature>
<feature type="compositionally biased region" description="Low complexity" evidence="1">
    <location>
        <begin position="19"/>
        <end position="30"/>
    </location>
</feature>
<sequence length="542" mass="59622">MLDYDNTSDQGRQHRSIMSSPTPSTSASPTARKLLTKLSPLLSSSSTCQSSSTFSESQQTIASWMIFNRKKKDSLAEGMVIAVREAAASKSDDAADRLLVLLKIVHRVLVSNCPAGGGDADVSMWEKSAPLRHTMAEKVLPALLNDLAATAKEEGPCVGQVEDMIKSWKEQNVCDDSFDWDNVTQKWEHGLRNKGGPSQNNDTDAAVTESTLADKSAKDQDDDGISANDENQVNVTSNNTSKETSSSSPVAQTDTIAAEVDTPTTEDKADEASSPDVLARKFSRQDSTMSVASVGDIDYEGVEEAKVEPIRFLEASKIISQLQITRDIGGDTAMNISSILGHITPDVEETCRTIIQQKEQQTGDDKDSTNPLQQHAETLGKLPDDFLDLDLKYARQSLQTYKEVIRQQKRARLQCLHLLLQSRCSFGSMEAARILFGREQKTGDADDNAEDQQETSIPNINVILDKLKKRKEALSDAMALEGLDVEEDAEEEKKLEKEEKEMLPLNWFTEQLENETKGGESGSVKLDDCLEDEPAAKKLKNE</sequence>
<evidence type="ECO:0008006" key="4">
    <source>
        <dbReference type="Google" id="ProtNLM"/>
    </source>
</evidence>
<name>A0ABD3PI75_9STRA</name>
<evidence type="ECO:0000313" key="3">
    <source>
        <dbReference type="Proteomes" id="UP001516023"/>
    </source>
</evidence>
<proteinExistence type="predicted"/>
<protein>
    <recommendedName>
        <fullName evidence="4">CID domain-containing protein</fullName>
    </recommendedName>
</protein>
<reference evidence="2 3" key="1">
    <citation type="journal article" date="2020" name="G3 (Bethesda)">
        <title>Improved Reference Genome for Cyclotella cryptica CCMP332, a Model for Cell Wall Morphogenesis, Salinity Adaptation, and Lipid Production in Diatoms (Bacillariophyta).</title>
        <authorList>
            <person name="Roberts W.R."/>
            <person name="Downey K.M."/>
            <person name="Ruck E.C."/>
            <person name="Traller J.C."/>
            <person name="Alverson A.J."/>
        </authorList>
    </citation>
    <scope>NUCLEOTIDE SEQUENCE [LARGE SCALE GENOMIC DNA]</scope>
    <source>
        <strain evidence="2 3">CCMP332</strain>
    </source>
</reference>
<feature type="compositionally biased region" description="Low complexity" evidence="1">
    <location>
        <begin position="233"/>
        <end position="250"/>
    </location>
</feature>
<feature type="compositionally biased region" description="Polar residues" evidence="1">
    <location>
        <begin position="1"/>
        <end position="10"/>
    </location>
</feature>
<feature type="region of interest" description="Disordered" evidence="1">
    <location>
        <begin position="189"/>
        <end position="276"/>
    </location>
</feature>
<dbReference type="AlphaFoldDB" id="A0ABD3PI75"/>
<feature type="region of interest" description="Disordered" evidence="1">
    <location>
        <begin position="483"/>
        <end position="542"/>
    </location>
</feature>
<dbReference type="Proteomes" id="UP001516023">
    <property type="component" value="Unassembled WGS sequence"/>
</dbReference>
<evidence type="ECO:0000256" key="1">
    <source>
        <dbReference type="SAM" id="MobiDB-lite"/>
    </source>
</evidence>
<evidence type="ECO:0000313" key="2">
    <source>
        <dbReference type="EMBL" id="KAL3787349.1"/>
    </source>
</evidence>
<comment type="caution">
    <text evidence="2">The sequence shown here is derived from an EMBL/GenBank/DDBJ whole genome shotgun (WGS) entry which is preliminary data.</text>
</comment>
<organism evidence="2 3">
    <name type="scientific">Cyclotella cryptica</name>
    <dbReference type="NCBI Taxonomy" id="29204"/>
    <lineage>
        <taxon>Eukaryota</taxon>
        <taxon>Sar</taxon>
        <taxon>Stramenopiles</taxon>
        <taxon>Ochrophyta</taxon>
        <taxon>Bacillariophyta</taxon>
        <taxon>Coscinodiscophyceae</taxon>
        <taxon>Thalassiosirophycidae</taxon>
        <taxon>Stephanodiscales</taxon>
        <taxon>Stephanodiscaceae</taxon>
        <taxon>Cyclotella</taxon>
    </lineage>
</organism>
<gene>
    <name evidence="2" type="ORF">HJC23_004374</name>
</gene>
<feature type="region of interest" description="Disordered" evidence="1">
    <location>
        <begin position="1"/>
        <end position="30"/>
    </location>
</feature>
<keyword evidence="3" id="KW-1185">Reference proteome</keyword>
<feature type="compositionally biased region" description="Basic and acidic residues" evidence="1">
    <location>
        <begin position="491"/>
        <end position="502"/>
    </location>
</feature>
<dbReference type="EMBL" id="JABMIG020000176">
    <property type="protein sequence ID" value="KAL3787349.1"/>
    <property type="molecule type" value="Genomic_DNA"/>
</dbReference>